<sequence>MAEHGSRGSSARQTFAVLLLLSGFASVCFGLYSLIQAFDVFNLSMAFKVWFARAVVTLAIGVVALHTGGRRLEKL</sequence>
<dbReference type="AlphaFoldDB" id="A0A4U1I4B9"/>
<keyword evidence="1" id="KW-0472">Membrane</keyword>
<accession>A0A4U1I4B9</accession>
<feature type="transmembrane region" description="Helical" evidence="1">
    <location>
        <begin position="47"/>
        <end position="65"/>
    </location>
</feature>
<reference evidence="2 3" key="1">
    <citation type="submission" date="2019-04" db="EMBL/GenBank/DDBJ databases">
        <title>Trinickia sp. 7GSK02, isolated from subtropical forest soil.</title>
        <authorList>
            <person name="Gao Z.-H."/>
            <person name="Qiu L.-H."/>
        </authorList>
    </citation>
    <scope>NUCLEOTIDE SEQUENCE [LARGE SCALE GENOMIC DNA]</scope>
    <source>
        <strain evidence="2 3">7GSK02</strain>
    </source>
</reference>
<keyword evidence="1" id="KW-1133">Transmembrane helix</keyword>
<feature type="transmembrane region" description="Helical" evidence="1">
    <location>
        <begin position="15"/>
        <end position="35"/>
    </location>
</feature>
<name>A0A4U1I4B9_9BURK</name>
<comment type="caution">
    <text evidence="2">The sequence shown here is derived from an EMBL/GenBank/DDBJ whole genome shotgun (WGS) entry which is preliminary data.</text>
</comment>
<dbReference type="OrthoDB" id="9027714at2"/>
<evidence type="ECO:0000313" key="2">
    <source>
        <dbReference type="EMBL" id="TKC88092.1"/>
    </source>
</evidence>
<dbReference type="Proteomes" id="UP000305539">
    <property type="component" value="Unassembled WGS sequence"/>
</dbReference>
<keyword evidence="1" id="KW-0812">Transmembrane</keyword>
<gene>
    <name evidence="2" type="ORF">FAZ69_17205</name>
</gene>
<proteinExistence type="predicted"/>
<dbReference type="EMBL" id="SWJE01000008">
    <property type="protein sequence ID" value="TKC88092.1"/>
    <property type="molecule type" value="Genomic_DNA"/>
</dbReference>
<keyword evidence="3" id="KW-1185">Reference proteome</keyword>
<evidence type="ECO:0000256" key="1">
    <source>
        <dbReference type="SAM" id="Phobius"/>
    </source>
</evidence>
<evidence type="ECO:0000313" key="3">
    <source>
        <dbReference type="Proteomes" id="UP000305539"/>
    </source>
</evidence>
<organism evidence="2 3">
    <name type="scientific">Trinickia terrae</name>
    <dbReference type="NCBI Taxonomy" id="2571161"/>
    <lineage>
        <taxon>Bacteria</taxon>
        <taxon>Pseudomonadati</taxon>
        <taxon>Pseudomonadota</taxon>
        <taxon>Betaproteobacteria</taxon>
        <taxon>Burkholderiales</taxon>
        <taxon>Burkholderiaceae</taxon>
        <taxon>Trinickia</taxon>
    </lineage>
</organism>
<protein>
    <submittedName>
        <fullName evidence="2">Uncharacterized protein</fullName>
    </submittedName>
</protein>